<dbReference type="EMBL" id="FTMK01000007">
    <property type="protein sequence ID" value="SIQ39429.1"/>
    <property type="molecule type" value="Genomic_DNA"/>
</dbReference>
<feature type="region of interest" description="Disordered" evidence="1">
    <location>
        <begin position="14"/>
        <end position="34"/>
    </location>
</feature>
<dbReference type="OrthoDB" id="7779284at2"/>
<proteinExistence type="predicted"/>
<evidence type="ECO:0000256" key="1">
    <source>
        <dbReference type="SAM" id="MobiDB-lite"/>
    </source>
</evidence>
<gene>
    <name evidence="2" type="ORF">SAMN05421641_10780</name>
</gene>
<dbReference type="RefSeq" id="WP_149765251.1">
    <property type="nucleotide sequence ID" value="NZ_FTMK01000007.1"/>
</dbReference>
<protein>
    <submittedName>
        <fullName evidence="2">Uncharacterized protein</fullName>
    </submittedName>
</protein>
<dbReference type="Proteomes" id="UP000323956">
    <property type="component" value="Unassembled WGS sequence"/>
</dbReference>
<sequence>MALLDDINRLLRDHTGYTGDGQGSNGPLPVGDRSTARYTPNMRDLRELMKTIAQTLGDPGALQDILANSGKVFANRAEAVSFGQDRLPAALGRIITLEGNYLVVRGQGQTEDDPLFEIAPRWGVLVRIPNRDLVESISNLGDVLSLQTDTEASTGQLVMATIPAGQAHMTLYAGQQLRFRWPFSNTGPDPVINIDGAEFLIRARNGGELSAGDLPGGQRLLGYVYFNTPETKIIRLSESVRATDINGLKGSLEAGSIIPLVNIGGDGTVITADLAAAAVNAGVTVTGSLSVRYIPAATNANDAETDVTLFVSGDEPRILRSADGTRLPAEFFVVGRAYTLDRRGTIWRVATGSVDRMELNGKADLANSGKTFSSRAAAVALGQENLPSILGPIITQEGNFLVFRGPGQNTDDPLFETAPRWGVIVRAPAGTLLGIGAIPLINISGTGDAIAAELSIPEARISDRTSVEYIPVDTNTGAVKLTIDGDIERDVFSPDGTVLPPGYFKPGRSYTLTRRGASAWRVRSGTVDDRDLATALAAKADLANSGRIFSTRAAAVAAGQAALPGSLGQIFTGAGRALQVRGPGSTNDPLFDTWPYWGIAQVQNTSWAVANAGIPRLNTIASSSGPYLARFSAGVANYISAGDLTDNSKVEFIPNRDSPAAPSILIEGDTERSIFSSTGQILPQGAMKAGKAYLLTRRGEFWRLLVDDSSDVPPDVATRLTALEAGLPAERLAREAADQAEADARQVDVAGLQHEVSDLRSDVDALVTGVRPVGDWDAASGAFPSDRPDASPVQAGDQWSVTGGGVVDGVNFAPGDLLTALVDGGGATYAGSWSRRVGTATQADQVVTTTPGVSVQNWIDRYVKRTSLEWNLSEYLDDEDYYYAGLANSADQDEARVTAAVQLFHDEFMDWWSTSPGRHGLVRYRPITLAVNDEVFSEYFAQSLWDMSNLFDDSRVEFDCSGVKFQIKNWSARAAVRTSGFWAAEGIVEPVPKAVWRWEQSSSRQLSPQIRGRMYITGEMNPNMDVIGMKTMSLNAANLDRVYINNLCNYGKFTENFFNSTVNEMDILRCGYQPTDFGGDGFMSASVRFSNVGNIIEATEPVFESGHAGLSFALAGAGPARGGLRQVHWSPVDEVLDAHHVRLVKVPAANVTGQVGSFEAIRGSIEAGSALLELSRPISRSLVGRYITVFRCGQQGAPSDFGTLTARVTSHVGDQVILSHAAQLTVHGAAVSVACGLYQGRSSDFMLTNRGQNNDVTYHNLRLVGGEISHSACAILVDNNGVDFGPGSKVHGSPPVANNFGGNFMAIGYDVAETVNLDHCLIEHGGHSPRFGRHVLTGGNIQVDVSGGVAGDFLIGTESAEVYNDIHDNPTVAQFYYSAIRHRGYVADQQLIRYGANGRPGQVLGGASSRSARRNPDALAFPNRVAGNGGPTSQRPSPPFLFEKFFDTDLGVEITWTGSAWVDALGNAV</sequence>
<name>A0A1N6SEH4_9RHOB</name>
<evidence type="ECO:0000313" key="2">
    <source>
        <dbReference type="EMBL" id="SIQ39429.1"/>
    </source>
</evidence>
<evidence type="ECO:0000313" key="3">
    <source>
        <dbReference type="Proteomes" id="UP000323956"/>
    </source>
</evidence>
<reference evidence="2 3" key="1">
    <citation type="submission" date="2017-01" db="EMBL/GenBank/DDBJ databases">
        <authorList>
            <person name="Varghese N."/>
            <person name="Submissions S."/>
        </authorList>
    </citation>
    <scope>NUCLEOTIDE SEQUENCE [LARGE SCALE GENOMIC DNA]</scope>
    <source>
        <strain evidence="2 3">ATCC 700171</strain>
    </source>
</reference>
<accession>A0A1N6SEH4</accession>
<organism evidence="2 3">
    <name type="scientific">Paracoccus thiocyanatus</name>
    <dbReference type="NCBI Taxonomy" id="34006"/>
    <lineage>
        <taxon>Bacteria</taxon>
        <taxon>Pseudomonadati</taxon>
        <taxon>Pseudomonadota</taxon>
        <taxon>Alphaproteobacteria</taxon>
        <taxon>Rhodobacterales</taxon>
        <taxon>Paracoccaceae</taxon>
        <taxon>Paracoccus</taxon>
    </lineage>
</organism>